<keyword evidence="7 9" id="KW-0418">Kinase</keyword>
<dbReference type="Proteomes" id="UP000253410">
    <property type="component" value="Unassembled WGS sequence"/>
</dbReference>
<evidence type="ECO:0000256" key="8">
    <source>
        <dbReference type="ARBA" id="ARBA00022840"/>
    </source>
</evidence>
<evidence type="ECO:0000313" key="14">
    <source>
        <dbReference type="EMBL" id="RBL88287.1"/>
    </source>
</evidence>
<dbReference type="Gene3D" id="3.40.50.300">
    <property type="entry name" value="P-loop containing nucleotide triphosphate hydrolases"/>
    <property type="match status" value="1"/>
</dbReference>
<dbReference type="EMBL" id="QFFJ01000002">
    <property type="protein sequence ID" value="RBL88287.1"/>
    <property type="molecule type" value="Genomic_DNA"/>
</dbReference>
<evidence type="ECO:0000256" key="4">
    <source>
        <dbReference type="ARBA" id="ARBA00022634"/>
    </source>
</evidence>
<feature type="binding site" evidence="9">
    <location>
        <begin position="20"/>
        <end position="27"/>
    </location>
    <ligand>
        <name>ATP</name>
        <dbReference type="ChEBI" id="CHEBI:30616"/>
    </ligand>
</feature>
<dbReference type="Pfam" id="PF00265">
    <property type="entry name" value="TK"/>
    <property type="match status" value="1"/>
</dbReference>
<feature type="binding site" evidence="9">
    <location>
        <position position="181"/>
    </location>
    <ligand>
        <name>Zn(2+)</name>
        <dbReference type="ChEBI" id="CHEBI:29105"/>
    </ligand>
</feature>
<dbReference type="NCBIfam" id="NF003296">
    <property type="entry name" value="PRK04296.1-1"/>
    <property type="match status" value="1"/>
</dbReference>
<dbReference type="GO" id="GO:0071897">
    <property type="term" value="P:DNA biosynthetic process"/>
    <property type="evidence" value="ECO:0007669"/>
    <property type="project" value="UniProtKB-KW"/>
</dbReference>
<name>A0A365XPN1_9BACT</name>
<evidence type="ECO:0000256" key="13">
    <source>
        <dbReference type="RuleBase" id="RU004165"/>
    </source>
</evidence>
<evidence type="ECO:0000256" key="10">
    <source>
        <dbReference type="PIRSR" id="PIRSR035805-1"/>
    </source>
</evidence>
<keyword evidence="15" id="KW-1185">Reference proteome</keyword>
<evidence type="ECO:0000256" key="9">
    <source>
        <dbReference type="HAMAP-Rule" id="MF_00124"/>
    </source>
</evidence>
<dbReference type="PANTHER" id="PTHR11441">
    <property type="entry name" value="THYMIDINE KINASE"/>
    <property type="match status" value="1"/>
</dbReference>
<feature type="binding site" evidence="9">
    <location>
        <position position="184"/>
    </location>
    <ligand>
        <name>Zn(2+)</name>
        <dbReference type="ChEBI" id="CHEBI:29105"/>
    </ligand>
</feature>
<comment type="similarity">
    <text evidence="1 9 13">Belongs to the thymidine kinase family.</text>
</comment>
<comment type="subunit">
    <text evidence="9">Homotetramer.</text>
</comment>
<protein>
    <recommendedName>
        <fullName evidence="2 9">Thymidine kinase</fullName>
        <ecNumber evidence="2 9">2.7.1.21</ecNumber>
    </recommendedName>
</protein>
<feature type="binding site" evidence="11">
    <location>
        <position position="177"/>
    </location>
    <ligand>
        <name>substrate</name>
    </ligand>
</feature>
<dbReference type="GO" id="GO:0005524">
    <property type="term" value="F:ATP binding"/>
    <property type="evidence" value="ECO:0007669"/>
    <property type="project" value="UniProtKB-UniRule"/>
</dbReference>
<comment type="caution">
    <text evidence="14">The sequence shown here is derived from an EMBL/GenBank/DDBJ whole genome shotgun (WGS) entry which is preliminary data.</text>
</comment>
<dbReference type="GO" id="GO:0004797">
    <property type="term" value="F:thymidine kinase activity"/>
    <property type="evidence" value="ECO:0007669"/>
    <property type="project" value="UniProtKB-UniRule"/>
</dbReference>
<organism evidence="14 15">
    <name type="scientific">Chitinophaga flava</name>
    <dbReference type="NCBI Taxonomy" id="2259036"/>
    <lineage>
        <taxon>Bacteria</taxon>
        <taxon>Pseudomonadati</taxon>
        <taxon>Bacteroidota</taxon>
        <taxon>Chitinophagia</taxon>
        <taxon>Chitinophagales</taxon>
        <taxon>Chitinophagaceae</taxon>
        <taxon>Chitinophaga</taxon>
    </lineage>
</organism>
<evidence type="ECO:0000256" key="11">
    <source>
        <dbReference type="PIRSR" id="PIRSR035805-2"/>
    </source>
</evidence>
<dbReference type="GO" id="GO:0005829">
    <property type="term" value="C:cytosol"/>
    <property type="evidence" value="ECO:0007669"/>
    <property type="project" value="TreeGrafter"/>
</dbReference>
<comment type="subcellular location">
    <subcellularLocation>
        <location evidence="9">Cytoplasm</location>
    </subcellularLocation>
</comment>
<dbReference type="OrthoDB" id="9781579at2"/>
<evidence type="ECO:0000313" key="15">
    <source>
        <dbReference type="Proteomes" id="UP000253410"/>
    </source>
</evidence>
<dbReference type="InterPro" id="IPR027417">
    <property type="entry name" value="P-loop_NTPase"/>
</dbReference>
<comment type="catalytic activity">
    <reaction evidence="9 12">
        <text>thymidine + ATP = dTMP + ADP + H(+)</text>
        <dbReference type="Rhea" id="RHEA:19129"/>
        <dbReference type="ChEBI" id="CHEBI:15378"/>
        <dbReference type="ChEBI" id="CHEBI:17748"/>
        <dbReference type="ChEBI" id="CHEBI:30616"/>
        <dbReference type="ChEBI" id="CHEBI:63528"/>
        <dbReference type="ChEBI" id="CHEBI:456216"/>
        <dbReference type="EC" id="2.7.1.21"/>
    </reaction>
</comment>
<dbReference type="HAMAP" id="MF_00124">
    <property type="entry name" value="Thymidine_kinase"/>
    <property type="match status" value="1"/>
</dbReference>
<evidence type="ECO:0000256" key="6">
    <source>
        <dbReference type="ARBA" id="ARBA00022741"/>
    </source>
</evidence>
<dbReference type="PROSITE" id="PS00603">
    <property type="entry name" value="TK_CELLULAR_TYPE"/>
    <property type="match status" value="1"/>
</dbReference>
<reference evidence="14 15" key="1">
    <citation type="submission" date="2018-05" db="EMBL/GenBank/DDBJ databases">
        <title>Chitinophaga sp. K3CV102501T nov., isolated from isolated from a monsoon evergreen broad-leaved forest soil.</title>
        <authorList>
            <person name="Lv Y."/>
        </authorList>
    </citation>
    <scope>NUCLEOTIDE SEQUENCE [LARGE SCALE GENOMIC DNA]</scope>
    <source>
        <strain evidence="14 15">GDMCC 1.1325</strain>
    </source>
</reference>
<dbReference type="SUPFAM" id="SSF57716">
    <property type="entry name" value="Glucocorticoid receptor-like (DNA-binding domain)"/>
    <property type="match status" value="1"/>
</dbReference>
<dbReference type="InterPro" id="IPR001267">
    <property type="entry name" value="Thymidine_kinase"/>
</dbReference>
<keyword evidence="9" id="KW-0479">Metal-binding</keyword>
<feature type="binding site" evidence="9">
    <location>
        <begin position="92"/>
        <end position="95"/>
    </location>
    <ligand>
        <name>ATP</name>
        <dbReference type="ChEBI" id="CHEBI:30616"/>
    </ligand>
</feature>
<proteinExistence type="inferred from homology"/>
<keyword evidence="5 9" id="KW-0808">Transferase</keyword>
<feature type="active site" description="Proton acceptor" evidence="9 10">
    <location>
        <position position="93"/>
    </location>
</feature>
<accession>A0A365XPN1</accession>
<dbReference type="AlphaFoldDB" id="A0A365XPN1"/>
<dbReference type="EC" id="2.7.1.21" evidence="2 9"/>
<feature type="binding site" evidence="9">
    <location>
        <position position="149"/>
    </location>
    <ligand>
        <name>Zn(2+)</name>
        <dbReference type="ChEBI" id="CHEBI:29105"/>
    </ligand>
</feature>
<dbReference type="GO" id="GO:0008270">
    <property type="term" value="F:zinc ion binding"/>
    <property type="evidence" value="ECO:0007669"/>
    <property type="project" value="UniProtKB-UniRule"/>
</dbReference>
<keyword evidence="4 9" id="KW-0237">DNA synthesis</keyword>
<dbReference type="InterPro" id="IPR020633">
    <property type="entry name" value="Thymidine_kinase_CS"/>
</dbReference>
<feature type="binding site" evidence="9">
    <location>
        <position position="152"/>
    </location>
    <ligand>
        <name>Zn(2+)</name>
        <dbReference type="ChEBI" id="CHEBI:29105"/>
    </ligand>
</feature>
<dbReference type="PANTHER" id="PTHR11441:SF0">
    <property type="entry name" value="THYMIDINE KINASE, CYTOSOLIC"/>
    <property type="match status" value="1"/>
</dbReference>
<dbReference type="FunFam" id="3.40.50.300:FF:000384">
    <property type="entry name" value="Thymidine kinase"/>
    <property type="match status" value="1"/>
</dbReference>
<dbReference type="RefSeq" id="WP_113617038.1">
    <property type="nucleotide sequence ID" value="NZ_QFFJ01000002.1"/>
</dbReference>
<dbReference type="Gene3D" id="3.30.60.20">
    <property type="match status" value="1"/>
</dbReference>
<dbReference type="SUPFAM" id="SSF52540">
    <property type="entry name" value="P-loop containing nucleoside triphosphate hydrolases"/>
    <property type="match status" value="1"/>
</dbReference>
<keyword evidence="6 9" id="KW-0547">Nucleotide-binding</keyword>
<evidence type="ECO:0000256" key="5">
    <source>
        <dbReference type="ARBA" id="ARBA00022679"/>
    </source>
</evidence>
<evidence type="ECO:0000256" key="7">
    <source>
        <dbReference type="ARBA" id="ARBA00022777"/>
    </source>
</evidence>
<sequence>MFIEPSLAGGRRGWIEVICGSMFSGKTEELIRRLKRARIANLKVEIFKPVVDTRYDEGSIVSHDENKIVSTPIENSQQILLLAQEVDVVGIDEAQFFDAELPNVCDQLALRGIRVIVAGLDMDYTGKPFGQIPFMLAKADYITKLHAICVRCGNIANYSFRKSAETETLLLGEKDLYEPLCRHCYYEEKIKK</sequence>
<dbReference type="GO" id="GO:0046104">
    <property type="term" value="P:thymidine metabolic process"/>
    <property type="evidence" value="ECO:0007669"/>
    <property type="project" value="TreeGrafter"/>
</dbReference>
<keyword evidence="8 9" id="KW-0067">ATP-binding</keyword>
<evidence type="ECO:0000256" key="3">
    <source>
        <dbReference type="ARBA" id="ARBA00022490"/>
    </source>
</evidence>
<dbReference type="PIRSF" id="PIRSF035805">
    <property type="entry name" value="TK_cell"/>
    <property type="match status" value="1"/>
</dbReference>
<evidence type="ECO:0000256" key="1">
    <source>
        <dbReference type="ARBA" id="ARBA00007587"/>
    </source>
</evidence>
<keyword evidence="3 9" id="KW-0963">Cytoplasm</keyword>
<keyword evidence="9" id="KW-0862">Zinc</keyword>
<evidence type="ECO:0000256" key="2">
    <source>
        <dbReference type="ARBA" id="ARBA00012118"/>
    </source>
</evidence>
<gene>
    <name evidence="9" type="primary">tdk</name>
    <name evidence="14" type="ORF">DF182_16955</name>
</gene>
<evidence type="ECO:0000256" key="12">
    <source>
        <dbReference type="RuleBase" id="RU000544"/>
    </source>
</evidence>